<name>A0A6J6W3P5_9ZZZZ</name>
<feature type="transmembrane region" description="Helical" evidence="1">
    <location>
        <begin position="108"/>
        <end position="128"/>
    </location>
</feature>
<protein>
    <submittedName>
        <fullName evidence="2">Unannotated protein</fullName>
    </submittedName>
</protein>
<keyword evidence="1" id="KW-0472">Membrane</keyword>
<evidence type="ECO:0000313" key="2">
    <source>
        <dbReference type="EMBL" id="CAB4777986.1"/>
    </source>
</evidence>
<dbReference type="AlphaFoldDB" id="A0A6J6W3P5"/>
<gene>
    <name evidence="2" type="ORF">UFOPK2894_00995</name>
</gene>
<proteinExistence type="predicted"/>
<keyword evidence="1" id="KW-0812">Transmembrane</keyword>
<organism evidence="2">
    <name type="scientific">freshwater metagenome</name>
    <dbReference type="NCBI Taxonomy" id="449393"/>
    <lineage>
        <taxon>unclassified sequences</taxon>
        <taxon>metagenomes</taxon>
        <taxon>ecological metagenomes</taxon>
    </lineage>
</organism>
<dbReference type="EMBL" id="CAEZZQ010000058">
    <property type="protein sequence ID" value="CAB4777986.1"/>
    <property type="molecule type" value="Genomic_DNA"/>
</dbReference>
<keyword evidence="1" id="KW-1133">Transmembrane helix</keyword>
<sequence>MGDPKKTQFKVTESEISLGNFVVPVSEVHSCKVGYAKKWLGPLTIAIGLGLTGWFLYEAMSFLIRLLTAINVASTPGVDEAATQASMVQLLHKLHFRASTSDEQQTQLALGLYVLILVYGIFIAPSIFRPRVVLTARGGSVVEVPYRLVRPRKFAKTLVAARKIAKKNKKALPNS</sequence>
<evidence type="ECO:0000256" key="1">
    <source>
        <dbReference type="SAM" id="Phobius"/>
    </source>
</evidence>
<accession>A0A6J6W3P5</accession>
<feature type="transmembrane region" description="Helical" evidence="1">
    <location>
        <begin position="39"/>
        <end position="57"/>
    </location>
</feature>
<reference evidence="2" key="1">
    <citation type="submission" date="2020-05" db="EMBL/GenBank/DDBJ databases">
        <authorList>
            <person name="Chiriac C."/>
            <person name="Salcher M."/>
            <person name="Ghai R."/>
            <person name="Kavagutti S V."/>
        </authorList>
    </citation>
    <scope>NUCLEOTIDE SEQUENCE</scope>
</reference>